<dbReference type="PRINTS" id="PR00081">
    <property type="entry name" value="GDHRDH"/>
</dbReference>
<reference evidence="3 4" key="1">
    <citation type="submission" date="2020-03" db="EMBL/GenBank/DDBJ databases">
        <title>Draft Genome Sequence of Cudoniella acicularis.</title>
        <authorList>
            <person name="Buettner E."/>
            <person name="Kellner H."/>
        </authorList>
    </citation>
    <scope>NUCLEOTIDE SEQUENCE [LARGE SCALE GENOMIC DNA]</scope>
    <source>
        <strain evidence="3 4">DSM 108380</strain>
    </source>
</reference>
<dbReference type="OrthoDB" id="5296at2759"/>
<keyword evidence="4" id="KW-1185">Reference proteome</keyword>
<dbReference type="PANTHER" id="PTHR43544">
    <property type="entry name" value="SHORT-CHAIN DEHYDROGENASE/REDUCTASE"/>
    <property type="match status" value="1"/>
</dbReference>
<name>A0A8H4RRZ8_9HELO</name>
<comment type="similarity">
    <text evidence="1 2">Belongs to the short-chain dehydrogenases/reductases (SDR) family.</text>
</comment>
<comment type="caution">
    <text evidence="3">The sequence shown here is derived from an EMBL/GenBank/DDBJ whole genome shotgun (WGS) entry which is preliminary data.</text>
</comment>
<dbReference type="AlphaFoldDB" id="A0A8H4RRZ8"/>
<dbReference type="InterPro" id="IPR002347">
    <property type="entry name" value="SDR_fam"/>
</dbReference>
<accession>A0A8H4RRZ8</accession>
<evidence type="ECO:0000313" key="4">
    <source>
        <dbReference type="Proteomes" id="UP000566819"/>
    </source>
</evidence>
<dbReference type="EMBL" id="JAAMPI010000149">
    <property type="protein sequence ID" value="KAF4634955.1"/>
    <property type="molecule type" value="Genomic_DNA"/>
</dbReference>
<dbReference type="InterPro" id="IPR051468">
    <property type="entry name" value="Fungal_SecMetab_SDRs"/>
</dbReference>
<proteinExistence type="inferred from homology"/>
<dbReference type="Gene3D" id="3.40.50.720">
    <property type="entry name" value="NAD(P)-binding Rossmann-like Domain"/>
    <property type="match status" value="1"/>
</dbReference>
<dbReference type="Pfam" id="PF00106">
    <property type="entry name" value="adh_short"/>
    <property type="match status" value="1"/>
</dbReference>
<gene>
    <name evidence="3" type="ORF">G7Y89_g3138</name>
</gene>
<sequence length="237" mass="25076">MVAHLASLPSAEVGVIFATIRSDSAALNELVAKYPGRISIIKLDATDKSSIEKAAAEVEHQLNGKGLDVLINNAGKMGFSPAGIKTMNDLEDHFITNVVSVQLVTQAFISLLEKGKGKKIANISSTFGTIGKAQQFIASPAPAYKISKAALNALTVQWALQYEKAGFVIFPISPGWLKTDLGGGDIADLPVEVGAKATLDKILGAGKEQNGKFLNIHVKGWENNAGVNSYDGLGFPW</sequence>
<dbReference type="GO" id="GO:0016491">
    <property type="term" value="F:oxidoreductase activity"/>
    <property type="evidence" value="ECO:0007669"/>
    <property type="project" value="TreeGrafter"/>
</dbReference>
<dbReference type="InterPro" id="IPR036291">
    <property type="entry name" value="NAD(P)-bd_dom_sf"/>
</dbReference>
<organism evidence="3 4">
    <name type="scientific">Cudoniella acicularis</name>
    <dbReference type="NCBI Taxonomy" id="354080"/>
    <lineage>
        <taxon>Eukaryota</taxon>
        <taxon>Fungi</taxon>
        <taxon>Dikarya</taxon>
        <taxon>Ascomycota</taxon>
        <taxon>Pezizomycotina</taxon>
        <taxon>Leotiomycetes</taxon>
        <taxon>Helotiales</taxon>
        <taxon>Tricladiaceae</taxon>
        <taxon>Cudoniella</taxon>
    </lineage>
</organism>
<dbReference type="GO" id="GO:0005737">
    <property type="term" value="C:cytoplasm"/>
    <property type="evidence" value="ECO:0007669"/>
    <property type="project" value="TreeGrafter"/>
</dbReference>
<dbReference type="SUPFAM" id="SSF51735">
    <property type="entry name" value="NAD(P)-binding Rossmann-fold domains"/>
    <property type="match status" value="1"/>
</dbReference>
<evidence type="ECO:0000256" key="1">
    <source>
        <dbReference type="ARBA" id="ARBA00006484"/>
    </source>
</evidence>
<evidence type="ECO:0000256" key="2">
    <source>
        <dbReference type="RuleBase" id="RU000363"/>
    </source>
</evidence>
<dbReference type="PRINTS" id="PR00080">
    <property type="entry name" value="SDRFAMILY"/>
</dbReference>
<dbReference type="Proteomes" id="UP000566819">
    <property type="component" value="Unassembled WGS sequence"/>
</dbReference>
<dbReference type="PANTHER" id="PTHR43544:SF36">
    <property type="entry name" value="CHAIN OXIDOREDUCTASE (CSGA), PUTATIVE (AFU_ORTHOLOGUE AFUA_4G00910)-RELATED"/>
    <property type="match status" value="1"/>
</dbReference>
<protein>
    <submittedName>
        <fullName evidence="3">Uncharacterized protein</fullName>
    </submittedName>
</protein>
<evidence type="ECO:0000313" key="3">
    <source>
        <dbReference type="EMBL" id="KAF4634955.1"/>
    </source>
</evidence>